<dbReference type="RefSeq" id="WP_110311800.1">
    <property type="nucleotide sequence ID" value="NZ_QICL01000025.1"/>
</dbReference>
<feature type="region of interest" description="Disordered" evidence="2">
    <location>
        <begin position="252"/>
        <end position="290"/>
    </location>
</feature>
<dbReference type="Proteomes" id="UP000247973">
    <property type="component" value="Unassembled WGS sequence"/>
</dbReference>
<keyword evidence="4" id="KW-1185">Reference proteome</keyword>
<dbReference type="EMBL" id="QICL01000025">
    <property type="protein sequence ID" value="PXV61175.1"/>
    <property type="molecule type" value="Genomic_DNA"/>
</dbReference>
<sequence length="290" mass="31901">MKLGDFLNNQATKLGLQNDPALIAILSNSDIANKEIDDSFAKPLDNGLMSLDSAKNNFGLKNHFSATILNAVDAKLLEDLELDEETLASVQSEKSSYNKIQLVKTALKQQIEKLKTSGDPDNKTKKAEIEKQIKELNEQLASAKQQSEQTVKDLQSKHDNEIKDFIIMNHLSGKPYANKDWTIEDNTAFSRTLIENALKEKGAVIVKDGNSLKLKQANSPDLDYYHDNKQISFSDFADQVLASKKMLAVNNSGTPPNTPASLVQVPSGGAKVNTSRFDEAYTESIGGQDN</sequence>
<organism evidence="3 4">
    <name type="scientific">Dysgonomonas alginatilytica</name>
    <dbReference type="NCBI Taxonomy" id="1605892"/>
    <lineage>
        <taxon>Bacteria</taxon>
        <taxon>Pseudomonadati</taxon>
        <taxon>Bacteroidota</taxon>
        <taxon>Bacteroidia</taxon>
        <taxon>Bacteroidales</taxon>
        <taxon>Dysgonomonadaceae</taxon>
        <taxon>Dysgonomonas</taxon>
    </lineage>
</organism>
<gene>
    <name evidence="3" type="ORF">CLV62_1258</name>
</gene>
<feature type="compositionally biased region" description="Polar residues" evidence="2">
    <location>
        <begin position="252"/>
        <end position="261"/>
    </location>
</feature>
<keyword evidence="1" id="KW-0175">Coiled coil</keyword>
<evidence type="ECO:0000313" key="3">
    <source>
        <dbReference type="EMBL" id="PXV61175.1"/>
    </source>
</evidence>
<protein>
    <submittedName>
        <fullName evidence="3">Uncharacterized protein</fullName>
    </submittedName>
</protein>
<name>A0A2V3PK32_9BACT</name>
<reference evidence="3 4" key="1">
    <citation type="submission" date="2018-03" db="EMBL/GenBank/DDBJ databases">
        <title>Genomic Encyclopedia of Archaeal and Bacterial Type Strains, Phase II (KMG-II): from individual species to whole genera.</title>
        <authorList>
            <person name="Goeker M."/>
        </authorList>
    </citation>
    <scope>NUCLEOTIDE SEQUENCE [LARGE SCALE GENOMIC DNA]</scope>
    <source>
        <strain evidence="3 4">DSM 100214</strain>
    </source>
</reference>
<evidence type="ECO:0000313" key="4">
    <source>
        <dbReference type="Proteomes" id="UP000247973"/>
    </source>
</evidence>
<dbReference type="OrthoDB" id="9832961at2"/>
<accession>A0A2V3PK32</accession>
<evidence type="ECO:0000256" key="1">
    <source>
        <dbReference type="SAM" id="Coils"/>
    </source>
</evidence>
<comment type="caution">
    <text evidence="3">The sequence shown here is derived from an EMBL/GenBank/DDBJ whole genome shotgun (WGS) entry which is preliminary data.</text>
</comment>
<proteinExistence type="predicted"/>
<dbReference type="AlphaFoldDB" id="A0A2V3PK32"/>
<evidence type="ECO:0000256" key="2">
    <source>
        <dbReference type="SAM" id="MobiDB-lite"/>
    </source>
</evidence>
<feature type="coiled-coil region" evidence="1">
    <location>
        <begin position="126"/>
        <end position="164"/>
    </location>
</feature>